<dbReference type="KEGG" id="egu:105038620"/>
<dbReference type="AlphaFoldDB" id="A0A6I9QPM0"/>
<protein>
    <submittedName>
        <fullName evidence="3">Uncharacterized protein LOC105038620</fullName>
    </submittedName>
</protein>
<evidence type="ECO:0000313" key="2">
    <source>
        <dbReference type="Proteomes" id="UP000504607"/>
    </source>
</evidence>
<feature type="compositionally biased region" description="Gly residues" evidence="1">
    <location>
        <begin position="113"/>
        <end position="132"/>
    </location>
</feature>
<organism evidence="2 3">
    <name type="scientific">Elaeis guineensis var. tenera</name>
    <name type="common">Oil palm</name>
    <dbReference type="NCBI Taxonomy" id="51953"/>
    <lineage>
        <taxon>Eukaryota</taxon>
        <taxon>Viridiplantae</taxon>
        <taxon>Streptophyta</taxon>
        <taxon>Embryophyta</taxon>
        <taxon>Tracheophyta</taxon>
        <taxon>Spermatophyta</taxon>
        <taxon>Magnoliopsida</taxon>
        <taxon>Liliopsida</taxon>
        <taxon>Arecaceae</taxon>
        <taxon>Arecoideae</taxon>
        <taxon>Cocoseae</taxon>
        <taxon>Elaeidinae</taxon>
        <taxon>Elaeis</taxon>
    </lineage>
</organism>
<dbReference type="GO" id="GO:0009507">
    <property type="term" value="C:chloroplast"/>
    <property type="evidence" value="ECO:0007669"/>
    <property type="project" value="TreeGrafter"/>
</dbReference>
<dbReference type="PANTHER" id="PTHR35483">
    <property type="entry name" value="NUCLEUSENVELOPE PROTEIN"/>
    <property type="match status" value="1"/>
</dbReference>
<dbReference type="InParanoid" id="A0A6I9QPM0"/>
<dbReference type="RefSeq" id="XP_010912785.1">
    <property type="nucleotide sequence ID" value="XM_010914483.2"/>
</dbReference>
<dbReference type="PANTHER" id="PTHR35483:SF1">
    <property type="entry name" value="GLYCINE-RICH PROTEIN-RELATED"/>
    <property type="match status" value="1"/>
</dbReference>
<name>A0A6I9QPM0_ELAGV</name>
<feature type="region of interest" description="Disordered" evidence="1">
    <location>
        <begin position="111"/>
        <end position="144"/>
    </location>
</feature>
<keyword evidence="2" id="KW-1185">Reference proteome</keyword>
<evidence type="ECO:0000313" key="3">
    <source>
        <dbReference type="RefSeq" id="XP_010912785.1"/>
    </source>
</evidence>
<dbReference type="GeneID" id="105038620"/>
<evidence type="ECO:0000256" key="1">
    <source>
        <dbReference type="SAM" id="MobiDB-lite"/>
    </source>
</evidence>
<dbReference type="Proteomes" id="UP000504607">
    <property type="component" value="Chromosome 2"/>
</dbReference>
<dbReference type="FunCoup" id="A0A6I9QPM0">
    <property type="interactions" value="1873"/>
</dbReference>
<gene>
    <name evidence="3" type="primary">LOC105038620</name>
</gene>
<reference evidence="3" key="1">
    <citation type="submission" date="2025-08" db="UniProtKB">
        <authorList>
            <consortium name="RefSeq"/>
        </authorList>
    </citation>
    <scope>IDENTIFICATION</scope>
</reference>
<proteinExistence type="predicted"/>
<dbReference type="OrthoDB" id="1680511at2759"/>
<sequence>MCSIQTNIGCPSKGLPLLGPNGRNGRSYTSLSLSCLYASAPVEFQRKKVYPRLVYSAPTSKRCEPVCAFGAKGSSKSQDDAFSMESLKKAMEGVKQEKSLQDMLKQQMQDWKFGGGGGKGNPPRGGGGGGSDGDGEGAPQDESSAETFDEIVQVVLATIGFMLVYIYMIRGEELALLARDYIKYLFGAKETMRLKRAMDKWHKFWENITRKEVVSEGWLARAIVTTPTWWHKPKQLARLVESLYRDYKRQQEREHES</sequence>
<accession>A0A6I9QPM0</accession>